<evidence type="ECO:0000313" key="1">
    <source>
        <dbReference type="EMBL" id="MBX66554.1"/>
    </source>
</evidence>
<reference evidence="1" key="1">
    <citation type="submission" date="2018-02" db="EMBL/GenBank/DDBJ databases">
        <title>Rhizophora mucronata_Transcriptome.</title>
        <authorList>
            <person name="Meera S.P."/>
            <person name="Sreeshan A."/>
            <person name="Augustine A."/>
        </authorList>
    </citation>
    <scope>NUCLEOTIDE SEQUENCE</scope>
    <source>
        <tissue evidence="1">Leaf</tissue>
    </source>
</reference>
<sequence length="54" mass="6462">MQTTEKIIPTRQARQPLLNITLEQELLCIVFFGWQDGYSSEVSNFWFLKSKRRL</sequence>
<dbReference type="EMBL" id="GGEC01086070">
    <property type="protein sequence ID" value="MBX66554.1"/>
    <property type="molecule type" value="Transcribed_RNA"/>
</dbReference>
<dbReference type="AlphaFoldDB" id="A0A2P2QI09"/>
<name>A0A2P2QI09_RHIMU</name>
<protein>
    <submittedName>
        <fullName evidence="1">Uncharacterized protein</fullName>
    </submittedName>
</protein>
<accession>A0A2P2QI09</accession>
<organism evidence="1">
    <name type="scientific">Rhizophora mucronata</name>
    <name type="common">Asiatic mangrove</name>
    <dbReference type="NCBI Taxonomy" id="61149"/>
    <lineage>
        <taxon>Eukaryota</taxon>
        <taxon>Viridiplantae</taxon>
        <taxon>Streptophyta</taxon>
        <taxon>Embryophyta</taxon>
        <taxon>Tracheophyta</taxon>
        <taxon>Spermatophyta</taxon>
        <taxon>Magnoliopsida</taxon>
        <taxon>eudicotyledons</taxon>
        <taxon>Gunneridae</taxon>
        <taxon>Pentapetalae</taxon>
        <taxon>rosids</taxon>
        <taxon>fabids</taxon>
        <taxon>Malpighiales</taxon>
        <taxon>Rhizophoraceae</taxon>
        <taxon>Rhizophora</taxon>
    </lineage>
</organism>
<proteinExistence type="predicted"/>